<dbReference type="PANTHER" id="PTHR42686">
    <property type="entry name" value="GH17980P-RELATED"/>
    <property type="match status" value="1"/>
</dbReference>
<dbReference type="InterPro" id="IPR020471">
    <property type="entry name" value="AKR"/>
</dbReference>
<organism evidence="2 3">
    <name type="scientific">Gilvimarinus algae</name>
    <dbReference type="NCBI Taxonomy" id="3058037"/>
    <lineage>
        <taxon>Bacteria</taxon>
        <taxon>Pseudomonadati</taxon>
        <taxon>Pseudomonadota</taxon>
        <taxon>Gammaproteobacteria</taxon>
        <taxon>Cellvibrionales</taxon>
        <taxon>Cellvibrionaceae</taxon>
        <taxon>Gilvimarinus</taxon>
    </lineage>
</organism>
<protein>
    <submittedName>
        <fullName evidence="2">Aldo/keto reductase</fullName>
    </submittedName>
</protein>
<keyword evidence="3" id="KW-1185">Reference proteome</keyword>
<dbReference type="EMBL" id="JAULRT010000034">
    <property type="protein sequence ID" value="MDO3381227.1"/>
    <property type="molecule type" value="Genomic_DNA"/>
</dbReference>
<reference evidence="2" key="1">
    <citation type="submission" date="2023-07" db="EMBL/GenBank/DDBJ databases">
        <title>Gilvimarinus algae sp. nov., isolated from the surface of Kelp.</title>
        <authorList>
            <person name="Sun Y.Y."/>
            <person name="Gong Y."/>
            <person name="Du Z.J."/>
        </authorList>
    </citation>
    <scope>NUCLEOTIDE SEQUENCE</scope>
    <source>
        <strain evidence="2">SDUM040014</strain>
    </source>
</reference>
<comment type="caution">
    <text evidence="2">The sequence shown here is derived from an EMBL/GenBank/DDBJ whole genome shotgun (WGS) entry which is preliminary data.</text>
</comment>
<dbReference type="InterPro" id="IPR036812">
    <property type="entry name" value="NAD(P)_OxRdtase_dom_sf"/>
</dbReference>
<accession>A0ABT8TAT4</accession>
<gene>
    <name evidence="2" type="ORF">QWI16_03520</name>
</gene>
<feature type="domain" description="NADP-dependent oxidoreductase" evidence="1">
    <location>
        <begin position="24"/>
        <end position="331"/>
    </location>
</feature>
<name>A0ABT8TAT4_9GAMM</name>
<proteinExistence type="predicted"/>
<dbReference type="Proteomes" id="UP001168380">
    <property type="component" value="Unassembled WGS sequence"/>
</dbReference>
<dbReference type="Gene3D" id="3.20.20.100">
    <property type="entry name" value="NADP-dependent oxidoreductase domain"/>
    <property type="match status" value="1"/>
</dbReference>
<dbReference type="InterPro" id="IPR023210">
    <property type="entry name" value="NADP_OxRdtase_dom"/>
</dbReference>
<dbReference type="PANTHER" id="PTHR42686:SF1">
    <property type="entry name" value="GH17980P-RELATED"/>
    <property type="match status" value="1"/>
</dbReference>
<dbReference type="SUPFAM" id="SSF51430">
    <property type="entry name" value="NAD(P)-linked oxidoreductase"/>
    <property type="match status" value="1"/>
</dbReference>
<evidence type="ECO:0000259" key="1">
    <source>
        <dbReference type="Pfam" id="PF00248"/>
    </source>
</evidence>
<evidence type="ECO:0000313" key="3">
    <source>
        <dbReference type="Proteomes" id="UP001168380"/>
    </source>
</evidence>
<evidence type="ECO:0000313" key="2">
    <source>
        <dbReference type="EMBL" id="MDO3381227.1"/>
    </source>
</evidence>
<dbReference type="RefSeq" id="WP_302711357.1">
    <property type="nucleotide sequence ID" value="NZ_JAULRT010000034.1"/>
</dbReference>
<dbReference type="Pfam" id="PF00248">
    <property type="entry name" value="Aldo_ket_red"/>
    <property type="match status" value="1"/>
</dbReference>
<sequence length="342" mass="37045">MISGDEREHRRIAARGVTLPPYSLGAAPLGNLYRPMEEQQAIAVIDQAVQAGFTHIDTAPHYGFGLSESRLGRALPAHPEISVSTKVGRLLVPIDADERAPVRFGFANAPDLKPVFDYSYDGLMRSFEASCERLGIERVAIVFAHDLGEMTHAEQNESYWREFCEGGMRALAELKAAGRVGAIGLGVNEVAVCERALSALDLDVFLLAGRYTLLEQAPLDSLLPQCAQRGVSLIAASPFNSGILAGAEGAGPAYYNYEPAPEAIVQKVRRIQSVCERYRVPVAAAALQFPAAHPQVVSVLAGFSRAEEVRSARRWIDTPIPPSLWDELKEHGLLHPGAPCPT</sequence>